<evidence type="ECO:0000256" key="4">
    <source>
        <dbReference type="ARBA" id="ARBA00005420"/>
    </source>
</evidence>
<dbReference type="GO" id="GO:0005789">
    <property type="term" value="C:endoplasmic reticulum membrane"/>
    <property type="evidence" value="ECO:0007669"/>
    <property type="project" value="UniProtKB-SubCell"/>
</dbReference>
<evidence type="ECO:0000313" key="20">
    <source>
        <dbReference type="Proteomes" id="UP001152797"/>
    </source>
</evidence>
<feature type="compositionally biased region" description="Basic and acidic residues" evidence="16">
    <location>
        <begin position="708"/>
        <end position="722"/>
    </location>
</feature>
<reference evidence="19" key="2">
    <citation type="submission" date="2024-04" db="EMBL/GenBank/DDBJ databases">
        <authorList>
            <person name="Chen Y."/>
            <person name="Shah S."/>
            <person name="Dougan E. K."/>
            <person name="Thang M."/>
            <person name="Chan C."/>
        </authorList>
    </citation>
    <scope>NUCLEOTIDE SEQUENCE [LARGE SCALE GENOMIC DNA]</scope>
</reference>
<keyword evidence="7" id="KW-0808">Transferase</keyword>
<feature type="transmembrane region" description="Helical" evidence="17">
    <location>
        <begin position="38"/>
        <end position="55"/>
    </location>
</feature>
<gene>
    <name evidence="18" type="ORF">C1SCF055_LOCUS30120</name>
</gene>
<dbReference type="CDD" id="cd07987">
    <property type="entry name" value="LPLAT_MGAT-like"/>
    <property type="match status" value="1"/>
</dbReference>
<feature type="coiled-coil region" evidence="15">
    <location>
        <begin position="414"/>
        <end position="448"/>
    </location>
</feature>
<dbReference type="GO" id="GO:0004144">
    <property type="term" value="F:diacylglycerol O-acyltransferase activity"/>
    <property type="evidence" value="ECO:0007669"/>
    <property type="project" value="UniProtKB-EC"/>
</dbReference>
<dbReference type="EMBL" id="CAMXCT030003413">
    <property type="protein sequence ID" value="CAL4791640.1"/>
    <property type="molecule type" value="Genomic_DNA"/>
</dbReference>
<keyword evidence="8 17" id="KW-0812">Transmembrane</keyword>
<feature type="region of interest" description="Disordered" evidence="16">
    <location>
        <begin position="708"/>
        <end position="743"/>
    </location>
</feature>
<feature type="compositionally biased region" description="Low complexity" evidence="16">
    <location>
        <begin position="681"/>
        <end position="691"/>
    </location>
</feature>
<feature type="region of interest" description="Disordered" evidence="16">
    <location>
        <begin position="345"/>
        <end position="387"/>
    </location>
</feature>
<keyword evidence="20" id="KW-1185">Reference proteome</keyword>
<dbReference type="OrthoDB" id="10263961at2759"/>
<feature type="transmembrane region" description="Helical" evidence="17">
    <location>
        <begin position="76"/>
        <end position="97"/>
    </location>
</feature>
<name>A0A9P1G8R6_9DINO</name>
<comment type="similarity">
    <text evidence="4">Belongs to the diacylglycerol acyltransferase family.</text>
</comment>
<reference evidence="18" key="1">
    <citation type="submission" date="2022-10" db="EMBL/GenBank/DDBJ databases">
        <authorList>
            <person name="Chen Y."/>
            <person name="Dougan E. K."/>
            <person name="Chan C."/>
            <person name="Rhodes N."/>
            <person name="Thang M."/>
        </authorList>
    </citation>
    <scope>NUCLEOTIDE SEQUENCE</scope>
</reference>
<keyword evidence="12" id="KW-0443">Lipid metabolism</keyword>
<evidence type="ECO:0000256" key="12">
    <source>
        <dbReference type="ARBA" id="ARBA00023098"/>
    </source>
</evidence>
<protein>
    <recommendedName>
        <fullName evidence="5">diacylglycerol O-acyltransferase</fullName>
        <ecNumber evidence="5">2.3.1.20</ecNumber>
    </recommendedName>
</protein>
<dbReference type="Pfam" id="PF03982">
    <property type="entry name" value="DAGAT"/>
    <property type="match status" value="1"/>
</dbReference>
<evidence type="ECO:0000313" key="18">
    <source>
        <dbReference type="EMBL" id="CAI4004328.1"/>
    </source>
</evidence>
<dbReference type="EC" id="2.3.1.20" evidence="5"/>
<dbReference type="InterPro" id="IPR007130">
    <property type="entry name" value="DAGAT"/>
</dbReference>
<comment type="pathway">
    <text evidence="2">Glycerolipid metabolism; triacylglycerol biosynthesis.</text>
</comment>
<sequence length="834" mass="93966">MLAGIAGLVVAALSAWLVWYVLVLQKVASSSLPWGPKWLAVAVSGAIFRFGKWYLRYSDNLAEHAAAGYWKDGQQYVMVWHPHGAFAIAALCFTSHYWADDFPTGRRGAQFVCVASLLLRVPFLADYLLLCHARSQDRKTFSNLLQAGATVAVQPGGLHEQVETDDKKERLYFPANLGFIRLAIQHGVPLLPVYSFGENQLFRTAEWVRKINRFFYKNFKIGNLIMFGHGGIPTSPLLPTPLMMPVPGRRLHIQFGKPVDVGPKEENPSEERVLEVFKRYSAALQEIFKECRGAWTRDPPAIQELRGGTGTPTFPLSIRALRFLLRQDRGSALFRARCGRGTVRETSSLRPVPVPVRGGNPPSVTQSPKKGGYKSPSSSPGAFGGPKTTLADLEELRFRLHQMKKDTRSIKGMEAALRWDIAREEEKAKQAEQRKDMLDHMQAKAELEHGLQQTFDEALHVTLLQEINDRKNYQEFKRGIRKADKQAALQKMTQNYLEQKEYSEWMVQDKKNKIAEEQRMILEAHLEQNNFISEFKAEERLRQETEDREDRIDAEHKDLQLAFFKANMEKDQAIDALEYARACQRVPVPADVYRWLDFLCYEVETGEKHLTRSASEARHAEEIGASHSPGYQLSRKSIRLPSNLQQHIKPPSEEGLADLDHAPANSHGQGSHPLSSDRRPVGVVPSAVPSPMTEDMPVAILAGRRSSHGEKFPGEKFPDRTHSNGGQEHRGRRRSAVDRANRDSETLNSFTEKGGFAQAVTTLEDAAMNSQNFKTMLQPHECWQKIKTNSRHIHTVRTATASKTTGGVLANNSVAWLRGRMVWTSVSTQKKAAL</sequence>
<keyword evidence="6" id="KW-0444">Lipid biosynthesis</keyword>
<evidence type="ECO:0000256" key="7">
    <source>
        <dbReference type="ARBA" id="ARBA00022679"/>
    </source>
</evidence>
<dbReference type="AlphaFoldDB" id="A0A9P1G8R6"/>
<dbReference type="Proteomes" id="UP001152797">
    <property type="component" value="Unassembled WGS sequence"/>
</dbReference>
<dbReference type="PANTHER" id="PTHR12317:SF0">
    <property type="entry name" value="ACYLTRANSFERASE"/>
    <property type="match status" value="1"/>
</dbReference>
<dbReference type="GO" id="GO:0019432">
    <property type="term" value="P:triglyceride biosynthetic process"/>
    <property type="evidence" value="ECO:0007669"/>
    <property type="project" value="TreeGrafter"/>
</dbReference>
<keyword evidence="13 17" id="KW-0472">Membrane</keyword>
<evidence type="ECO:0000256" key="16">
    <source>
        <dbReference type="SAM" id="MobiDB-lite"/>
    </source>
</evidence>
<evidence type="ECO:0000256" key="9">
    <source>
        <dbReference type="ARBA" id="ARBA00022798"/>
    </source>
</evidence>
<comment type="subcellular location">
    <subcellularLocation>
        <location evidence="1">Endoplasmic reticulum membrane</location>
        <topology evidence="1">Multi-pass membrane protein</topology>
    </subcellularLocation>
</comment>
<dbReference type="GO" id="GO:0006071">
    <property type="term" value="P:glycerol metabolic process"/>
    <property type="evidence" value="ECO:0007669"/>
    <property type="project" value="UniProtKB-KW"/>
</dbReference>
<evidence type="ECO:0000313" key="19">
    <source>
        <dbReference type="EMBL" id="CAL1157703.1"/>
    </source>
</evidence>
<dbReference type="EMBL" id="CAMXCT010003413">
    <property type="protein sequence ID" value="CAI4004328.1"/>
    <property type="molecule type" value="Genomic_DNA"/>
</dbReference>
<evidence type="ECO:0000256" key="8">
    <source>
        <dbReference type="ARBA" id="ARBA00022692"/>
    </source>
</evidence>
<proteinExistence type="inferred from homology"/>
<keyword evidence="14" id="KW-0012">Acyltransferase</keyword>
<feature type="region of interest" description="Disordered" evidence="16">
    <location>
        <begin position="646"/>
        <end position="692"/>
    </location>
</feature>
<evidence type="ECO:0000256" key="17">
    <source>
        <dbReference type="SAM" id="Phobius"/>
    </source>
</evidence>
<evidence type="ECO:0000256" key="15">
    <source>
        <dbReference type="SAM" id="Coils"/>
    </source>
</evidence>
<evidence type="ECO:0000256" key="14">
    <source>
        <dbReference type="ARBA" id="ARBA00023315"/>
    </source>
</evidence>
<evidence type="ECO:0000256" key="1">
    <source>
        <dbReference type="ARBA" id="ARBA00004477"/>
    </source>
</evidence>
<comment type="caution">
    <text evidence="18">The sequence shown here is derived from an EMBL/GenBank/DDBJ whole genome shotgun (WGS) entry which is preliminary data.</text>
</comment>
<evidence type="ECO:0000256" key="6">
    <source>
        <dbReference type="ARBA" id="ARBA00022516"/>
    </source>
</evidence>
<evidence type="ECO:0000256" key="11">
    <source>
        <dbReference type="ARBA" id="ARBA00022989"/>
    </source>
</evidence>
<dbReference type="EMBL" id="CAMXCT020003413">
    <property type="protein sequence ID" value="CAL1157703.1"/>
    <property type="molecule type" value="Genomic_DNA"/>
</dbReference>
<organism evidence="18">
    <name type="scientific">Cladocopium goreaui</name>
    <dbReference type="NCBI Taxonomy" id="2562237"/>
    <lineage>
        <taxon>Eukaryota</taxon>
        <taxon>Sar</taxon>
        <taxon>Alveolata</taxon>
        <taxon>Dinophyceae</taxon>
        <taxon>Suessiales</taxon>
        <taxon>Symbiodiniaceae</taxon>
        <taxon>Cladocopium</taxon>
    </lineage>
</organism>
<keyword evidence="15" id="KW-0175">Coiled coil</keyword>
<accession>A0A9P1G8R6</accession>
<evidence type="ECO:0000256" key="10">
    <source>
        <dbReference type="ARBA" id="ARBA00022824"/>
    </source>
</evidence>
<feature type="compositionally biased region" description="Low complexity" evidence="16">
    <location>
        <begin position="355"/>
        <end position="381"/>
    </location>
</feature>
<evidence type="ECO:0000256" key="5">
    <source>
        <dbReference type="ARBA" id="ARBA00013244"/>
    </source>
</evidence>
<keyword evidence="11 17" id="KW-1133">Transmembrane helix</keyword>
<evidence type="ECO:0000256" key="2">
    <source>
        <dbReference type="ARBA" id="ARBA00004771"/>
    </source>
</evidence>
<keyword evidence="9" id="KW-0319">Glycerol metabolism</keyword>
<comment type="pathway">
    <text evidence="3">Lipid metabolism.</text>
</comment>
<dbReference type="PANTHER" id="PTHR12317">
    <property type="entry name" value="DIACYLGLYCEROL O-ACYLTRANSFERASE"/>
    <property type="match status" value="1"/>
</dbReference>
<evidence type="ECO:0000256" key="13">
    <source>
        <dbReference type="ARBA" id="ARBA00023136"/>
    </source>
</evidence>
<feature type="transmembrane region" description="Helical" evidence="17">
    <location>
        <begin position="109"/>
        <end position="130"/>
    </location>
</feature>
<keyword evidence="10" id="KW-0256">Endoplasmic reticulum</keyword>
<evidence type="ECO:0000256" key="3">
    <source>
        <dbReference type="ARBA" id="ARBA00005189"/>
    </source>
</evidence>